<feature type="compositionally biased region" description="Acidic residues" evidence="9">
    <location>
        <begin position="814"/>
        <end position="830"/>
    </location>
</feature>
<evidence type="ECO:0000256" key="6">
    <source>
        <dbReference type="ARBA" id="ARBA00022840"/>
    </source>
</evidence>
<evidence type="ECO:0000256" key="7">
    <source>
        <dbReference type="ARBA" id="ARBA00023125"/>
    </source>
</evidence>
<evidence type="ECO:0000256" key="3">
    <source>
        <dbReference type="ARBA" id="ARBA00022741"/>
    </source>
</evidence>
<dbReference type="InterPro" id="IPR044574">
    <property type="entry name" value="ARIP4-like"/>
</dbReference>
<dbReference type="Proteomes" id="UP001302126">
    <property type="component" value="Unassembled WGS sequence"/>
</dbReference>
<dbReference type="PROSITE" id="PS51194">
    <property type="entry name" value="HELICASE_CTER"/>
    <property type="match status" value="1"/>
</dbReference>
<feature type="region of interest" description="Disordered" evidence="9">
    <location>
        <begin position="1622"/>
        <end position="1644"/>
    </location>
</feature>
<dbReference type="Pfam" id="PF00271">
    <property type="entry name" value="Helicase_C"/>
    <property type="match status" value="1"/>
</dbReference>
<feature type="region of interest" description="Disordered" evidence="9">
    <location>
        <begin position="810"/>
        <end position="846"/>
    </location>
</feature>
<evidence type="ECO:0000256" key="4">
    <source>
        <dbReference type="ARBA" id="ARBA00022801"/>
    </source>
</evidence>
<dbReference type="PANTHER" id="PTHR45797:SF1">
    <property type="entry name" value="HELICASE ARIP4"/>
    <property type="match status" value="1"/>
</dbReference>
<feature type="domain" description="Helicase C-terminal" evidence="11">
    <location>
        <begin position="1306"/>
        <end position="1463"/>
    </location>
</feature>
<evidence type="ECO:0000313" key="12">
    <source>
        <dbReference type="EMBL" id="KAK4188678.1"/>
    </source>
</evidence>
<dbReference type="InterPro" id="IPR056026">
    <property type="entry name" value="DUF7607"/>
</dbReference>
<dbReference type="InterPro" id="IPR027417">
    <property type="entry name" value="P-loop_NTPase"/>
</dbReference>
<gene>
    <name evidence="12" type="ORF">QBC35DRAFT_548828</name>
</gene>
<evidence type="ECO:0000259" key="11">
    <source>
        <dbReference type="PROSITE" id="PS51194"/>
    </source>
</evidence>
<dbReference type="CDD" id="cd18007">
    <property type="entry name" value="DEXHc_ATRX-like"/>
    <property type="match status" value="1"/>
</dbReference>
<feature type="region of interest" description="Disordered" evidence="9">
    <location>
        <begin position="491"/>
        <end position="525"/>
    </location>
</feature>
<sequence>MMAGDDTSDPFEWDEERVIQELCTPNRSWKPPPSKRPLTLDTAALAAKIREFEVHGESLLTFPDKADFPELWKCLGIKKLPHQLFLMEAISQFRKASPEYRAWNRQRLADTQEDDDDTNVPTKSEGSAQTTSEPDFRAAFSSGISAIAHAQQLDGNKSSQNVIGVDLAAPELAIPCQGVLSPALSPVGGREDAGPETPARGQRKPSVLEGPPSKKRRLAPTMISAKPTRLEPARIPTEADIFFAPLVEIPAEQEPVPHYLGAGTLSREDILSRRDILGGLTDAKEDLDLEKEFSYNHLDLPPGRRQQVSAAMKRFLRSSEPMPILSSLTADNDDEDDDDDESVLPLFGQSDDEISIDSETYREIQEEEQERLQAQIEAQKNGHLSKEDVQETVSRAISDLEAEWRVDKQPKLDRKAWKIWQDARRMPNRLAYIDRQKQYRDRLELRISRLIKEFTETQWTTSDRLEQKASMVLELSVSERMHQEWLLKILQSPRPPPKPKALPRPTPARKKVRENLEDGEEVLSSESEGMDDFIEYDDIGLVDEQTDMMDAVEFDKEDEEVVDAEVDVAEHPVEDVLDEDGVASGEAVPSAVPPTPIKIKPERALLPSTPQRLITRPGVETIEIPETPPSLTQLDEIPGFDDVASLQKIAEIGKEYWQSIRDSERLLVAILCGWDDDKKSRIYQAVLEGDCEGAWDRYLGPAAWHDDPESAAPAGSIAHYLGQLFDAYMSASTARLQKPTLKRLTWQRLRGYRCDKFPIFFEHLKKVITRIILKNTPKKSTGFLESQLDVEGAALDSQDPAESQDPADALINISDDDDDDDQDDDEEDLADGIPTPATKKRRKKRTVINQEARNLRITHVEQTKEFDRRRRRLQQELALGMVSTDKSRLIVNETKDDDQPLIFINDMIGSRIKDHQIEGVRFMWNQLVVGDKVVANSSSQQSRGQGCLLAHTMGLGKTMQVITLLVVIAEASTSEDPAIRSQIPEGLRESKTLVLCPSGLVDNWVDEFMMWAPDKLLGPLYKLSASVPVAQRPSMIEKWASDGGVLITGYPMFTKLIADADADPELRELLTQSPNIVVGDEAHRLKNPDSKQHQATQLFRTGSRIAMTGSPLTNNVMDYYAMINWVAPNYLAEIEEFKHRFANPIKEGLYVDSEPAAKRKARRMLHVLKETVDPKVHRKDVQVLFSELPQKKEFILTLPLTELQRKLYSAYIEALRDPSVEKLVLGSARIWSLIAKLSLVLAHPQVFKTVASSQQNTTKTSTKKSKGPDADEESNMDLPAHIVSELLGMVSIRELGDLGHSYKILALLKILEECQKVGDKVLVFSQSLSTLDFLESIFKQRKIPFQRLDGATPIEDRQTLVKQFNHTDTSVYLISTRAGGVGLNIFGANRVVIFDFKYTPADEQQAIGRAYRLGQMKPVYVYWLVVGGTFEDDLHNLSVFKAQLASRVVDKKKPNPYSRRDLKTYFMLPRELEQDDLAPAFGHDAVLDALLKSADVGPQIRKITLNETFEKEEVFELSAEDKLEAQKDIELMRLRSQNPQEYMRELQRMQLAAARAAQQPHVASGESATTLPPSSEISSRRFLVKIMVPPHLRTNRGLVSSPPPPVLTSSSVVPLQNTTQVAHRPSSSSQNMNTLAVPPPDTRQRDITLNSSELLPKMAAGTHFTQGPNLPSPSVPPLPPSLPMAANPMVQISQPQHSLVTPKPVEEFPALMKTYAKLQSEKGSLIQHPHNVIQSFESSLERFGMDRNVIIDSMSRLRKLTKSERFAEALLSGYIKPDDNQPWGFAELRKQREFLNNLGDTEFDHLVWDDTGTPNVCTTNTYNAQPSPGYGN</sequence>
<keyword evidence="5" id="KW-0347">Helicase</keyword>
<dbReference type="GO" id="GO:0003677">
    <property type="term" value="F:DNA binding"/>
    <property type="evidence" value="ECO:0007669"/>
    <property type="project" value="UniProtKB-KW"/>
</dbReference>
<accession>A0AAN7AIN8</accession>
<dbReference type="InterPro" id="IPR014001">
    <property type="entry name" value="Helicase_ATP-bd"/>
</dbReference>
<dbReference type="SUPFAM" id="SSF52540">
    <property type="entry name" value="P-loop containing nucleoside triphosphate hydrolases"/>
    <property type="match status" value="2"/>
</dbReference>
<reference evidence="12" key="1">
    <citation type="journal article" date="2023" name="Mol. Phylogenet. Evol.">
        <title>Genome-scale phylogeny and comparative genomics of the fungal order Sordariales.</title>
        <authorList>
            <person name="Hensen N."/>
            <person name="Bonometti L."/>
            <person name="Westerberg I."/>
            <person name="Brannstrom I.O."/>
            <person name="Guillou S."/>
            <person name="Cros-Aarteil S."/>
            <person name="Calhoun S."/>
            <person name="Haridas S."/>
            <person name="Kuo A."/>
            <person name="Mondo S."/>
            <person name="Pangilinan J."/>
            <person name="Riley R."/>
            <person name="LaButti K."/>
            <person name="Andreopoulos B."/>
            <person name="Lipzen A."/>
            <person name="Chen C."/>
            <person name="Yan M."/>
            <person name="Daum C."/>
            <person name="Ng V."/>
            <person name="Clum A."/>
            <person name="Steindorff A."/>
            <person name="Ohm R.A."/>
            <person name="Martin F."/>
            <person name="Silar P."/>
            <person name="Natvig D.O."/>
            <person name="Lalanne C."/>
            <person name="Gautier V."/>
            <person name="Ament-Velasquez S.L."/>
            <person name="Kruys A."/>
            <person name="Hutchinson M.I."/>
            <person name="Powell A.J."/>
            <person name="Barry K."/>
            <person name="Miller A.N."/>
            <person name="Grigoriev I.V."/>
            <person name="Debuchy R."/>
            <person name="Gladieux P."/>
            <person name="Hiltunen Thoren M."/>
            <person name="Johannesson H."/>
        </authorList>
    </citation>
    <scope>NUCLEOTIDE SEQUENCE</scope>
    <source>
        <strain evidence="12">PSN309</strain>
    </source>
</reference>
<dbReference type="SMART" id="SM00490">
    <property type="entry name" value="HELICc"/>
    <property type="match status" value="1"/>
</dbReference>
<dbReference type="GO" id="GO:0005634">
    <property type="term" value="C:nucleus"/>
    <property type="evidence" value="ECO:0007669"/>
    <property type="project" value="UniProtKB-SubCell"/>
</dbReference>
<feature type="compositionally biased region" description="Acidic residues" evidence="9">
    <location>
        <begin position="331"/>
        <end position="342"/>
    </location>
</feature>
<evidence type="ECO:0000256" key="9">
    <source>
        <dbReference type="SAM" id="MobiDB-lite"/>
    </source>
</evidence>
<dbReference type="InterPro" id="IPR001650">
    <property type="entry name" value="Helicase_C-like"/>
</dbReference>
<evidence type="ECO:0000256" key="5">
    <source>
        <dbReference type="ARBA" id="ARBA00022806"/>
    </source>
</evidence>
<comment type="caution">
    <text evidence="12">The sequence shown here is derived from an EMBL/GenBank/DDBJ whole genome shotgun (WGS) entry which is preliminary data.</text>
</comment>
<feature type="domain" description="Helicase ATP-binding" evidence="10">
    <location>
        <begin position="938"/>
        <end position="1129"/>
    </location>
</feature>
<keyword evidence="8" id="KW-0539">Nucleus</keyword>
<feature type="region of interest" description="Disordered" evidence="9">
    <location>
        <begin position="184"/>
        <end position="219"/>
    </location>
</feature>
<feature type="region of interest" description="Disordered" evidence="9">
    <location>
        <begin position="106"/>
        <end position="134"/>
    </location>
</feature>
<evidence type="ECO:0000259" key="10">
    <source>
        <dbReference type="PROSITE" id="PS51192"/>
    </source>
</evidence>
<dbReference type="GO" id="GO:0016887">
    <property type="term" value="F:ATP hydrolysis activity"/>
    <property type="evidence" value="ECO:0007669"/>
    <property type="project" value="InterPro"/>
</dbReference>
<dbReference type="InterPro" id="IPR000330">
    <property type="entry name" value="SNF2_N"/>
</dbReference>
<evidence type="ECO:0000256" key="2">
    <source>
        <dbReference type="ARBA" id="ARBA00007025"/>
    </source>
</evidence>
<comment type="subcellular location">
    <subcellularLocation>
        <location evidence="1">Nucleus</location>
    </subcellularLocation>
</comment>
<dbReference type="InterPro" id="IPR049730">
    <property type="entry name" value="SNF2/RAD54-like_C"/>
</dbReference>
<feature type="compositionally biased region" description="Polar residues" evidence="9">
    <location>
        <begin position="119"/>
        <end position="133"/>
    </location>
</feature>
<dbReference type="InterPro" id="IPR038718">
    <property type="entry name" value="SNF2-like_sf"/>
</dbReference>
<dbReference type="Gene3D" id="3.40.50.300">
    <property type="entry name" value="P-loop containing nucleotide triphosphate hydrolases"/>
    <property type="match status" value="1"/>
</dbReference>
<dbReference type="Gene3D" id="3.40.50.10810">
    <property type="entry name" value="Tandem AAA-ATPase domain"/>
    <property type="match status" value="1"/>
</dbReference>
<dbReference type="CDD" id="cd18793">
    <property type="entry name" value="SF2_C_SNF"/>
    <property type="match status" value="1"/>
</dbReference>
<protein>
    <submittedName>
        <fullName evidence="12">Protein chromatin remodeling 20</fullName>
    </submittedName>
</protein>
<proteinExistence type="inferred from homology"/>
<comment type="similarity">
    <text evidence="2">Belongs to the SNF2/RAD54 helicase family.</text>
</comment>
<dbReference type="Pfam" id="PF00176">
    <property type="entry name" value="SNF2-rel_dom"/>
    <property type="match status" value="1"/>
</dbReference>
<dbReference type="PROSITE" id="PS51192">
    <property type="entry name" value="HELICASE_ATP_BIND_1"/>
    <property type="match status" value="1"/>
</dbReference>
<reference evidence="12" key="2">
    <citation type="submission" date="2023-05" db="EMBL/GenBank/DDBJ databases">
        <authorList>
            <consortium name="Lawrence Berkeley National Laboratory"/>
            <person name="Steindorff A."/>
            <person name="Hensen N."/>
            <person name="Bonometti L."/>
            <person name="Westerberg I."/>
            <person name="Brannstrom I.O."/>
            <person name="Guillou S."/>
            <person name="Cros-Aarteil S."/>
            <person name="Calhoun S."/>
            <person name="Haridas S."/>
            <person name="Kuo A."/>
            <person name="Mondo S."/>
            <person name="Pangilinan J."/>
            <person name="Riley R."/>
            <person name="Labutti K."/>
            <person name="Andreopoulos B."/>
            <person name="Lipzen A."/>
            <person name="Chen C."/>
            <person name="Yanf M."/>
            <person name="Daum C."/>
            <person name="Ng V."/>
            <person name="Clum A."/>
            <person name="Ohm R."/>
            <person name="Martin F."/>
            <person name="Silar P."/>
            <person name="Natvig D."/>
            <person name="Lalanne C."/>
            <person name="Gautier V."/>
            <person name="Ament-Velasquez S.L."/>
            <person name="Kruys A."/>
            <person name="Hutchinson M.I."/>
            <person name="Powell A.J."/>
            <person name="Barry K."/>
            <person name="Miller A.N."/>
            <person name="Grigoriev I.V."/>
            <person name="Debuchy R."/>
            <person name="Gladieux P."/>
            <person name="Thoren M.H."/>
            <person name="Johannesson H."/>
        </authorList>
    </citation>
    <scope>NUCLEOTIDE SEQUENCE</scope>
    <source>
        <strain evidence="12">PSN309</strain>
    </source>
</reference>
<feature type="compositionally biased region" description="Pro residues" evidence="9">
    <location>
        <begin position="493"/>
        <end position="506"/>
    </location>
</feature>
<dbReference type="Pfam" id="PF24580">
    <property type="entry name" value="DUF7607"/>
    <property type="match status" value="1"/>
</dbReference>
<feature type="region of interest" description="Disordered" evidence="9">
    <location>
        <begin position="324"/>
        <end position="349"/>
    </location>
</feature>
<dbReference type="GO" id="GO:0005524">
    <property type="term" value="F:ATP binding"/>
    <property type="evidence" value="ECO:0007669"/>
    <property type="project" value="UniProtKB-KW"/>
</dbReference>
<keyword evidence="4" id="KW-0378">Hydrolase</keyword>
<keyword evidence="13" id="KW-1185">Reference proteome</keyword>
<name>A0AAN7AIN8_9PEZI</name>
<dbReference type="GO" id="GO:0004386">
    <property type="term" value="F:helicase activity"/>
    <property type="evidence" value="ECO:0007669"/>
    <property type="project" value="UniProtKB-KW"/>
</dbReference>
<keyword evidence="3" id="KW-0547">Nucleotide-binding</keyword>
<evidence type="ECO:0000256" key="1">
    <source>
        <dbReference type="ARBA" id="ARBA00004123"/>
    </source>
</evidence>
<keyword evidence="7" id="KW-0238">DNA-binding</keyword>
<evidence type="ECO:0000313" key="13">
    <source>
        <dbReference type="Proteomes" id="UP001302126"/>
    </source>
</evidence>
<keyword evidence="6" id="KW-0067">ATP-binding</keyword>
<organism evidence="12 13">
    <name type="scientific">Podospora australis</name>
    <dbReference type="NCBI Taxonomy" id="1536484"/>
    <lineage>
        <taxon>Eukaryota</taxon>
        <taxon>Fungi</taxon>
        <taxon>Dikarya</taxon>
        <taxon>Ascomycota</taxon>
        <taxon>Pezizomycotina</taxon>
        <taxon>Sordariomycetes</taxon>
        <taxon>Sordariomycetidae</taxon>
        <taxon>Sordariales</taxon>
        <taxon>Podosporaceae</taxon>
        <taxon>Podospora</taxon>
    </lineage>
</organism>
<evidence type="ECO:0000256" key="8">
    <source>
        <dbReference type="ARBA" id="ARBA00023242"/>
    </source>
</evidence>
<feature type="compositionally biased region" description="Polar residues" evidence="9">
    <location>
        <begin position="1622"/>
        <end position="1634"/>
    </location>
</feature>
<dbReference type="PANTHER" id="PTHR45797">
    <property type="entry name" value="RAD54-LIKE"/>
    <property type="match status" value="1"/>
</dbReference>
<dbReference type="SMART" id="SM00487">
    <property type="entry name" value="DEXDc"/>
    <property type="match status" value="1"/>
</dbReference>
<feature type="region of interest" description="Disordered" evidence="9">
    <location>
        <begin position="1252"/>
        <end position="1275"/>
    </location>
</feature>
<dbReference type="EMBL" id="MU864385">
    <property type="protein sequence ID" value="KAK4188678.1"/>
    <property type="molecule type" value="Genomic_DNA"/>
</dbReference>